<dbReference type="EMBL" id="BLLF01000014">
    <property type="protein sequence ID" value="GFH05923.1"/>
    <property type="molecule type" value="Genomic_DNA"/>
</dbReference>
<dbReference type="Proteomes" id="UP000485058">
    <property type="component" value="Unassembled WGS sequence"/>
</dbReference>
<dbReference type="InterPro" id="IPR025156">
    <property type="entry name" value="RNase_M5_C"/>
</dbReference>
<organism evidence="2 3">
    <name type="scientific">Haematococcus lacustris</name>
    <name type="common">Green alga</name>
    <name type="synonym">Haematococcus pluvialis</name>
    <dbReference type="NCBI Taxonomy" id="44745"/>
    <lineage>
        <taxon>Eukaryota</taxon>
        <taxon>Viridiplantae</taxon>
        <taxon>Chlorophyta</taxon>
        <taxon>core chlorophytes</taxon>
        <taxon>Chlorophyceae</taxon>
        <taxon>CS clade</taxon>
        <taxon>Chlamydomonadales</taxon>
        <taxon>Haematococcaceae</taxon>
        <taxon>Haematococcus</taxon>
    </lineage>
</organism>
<proteinExistence type="predicted"/>
<evidence type="ECO:0000259" key="1">
    <source>
        <dbReference type="Pfam" id="PF13331"/>
    </source>
</evidence>
<evidence type="ECO:0000313" key="3">
    <source>
        <dbReference type="Proteomes" id="UP000485058"/>
    </source>
</evidence>
<accession>A0A699Y786</accession>
<dbReference type="Pfam" id="PF13331">
    <property type="entry name" value="DUF4093"/>
    <property type="match status" value="1"/>
</dbReference>
<dbReference type="AlphaFoldDB" id="A0A699Y786"/>
<evidence type="ECO:0000313" key="2">
    <source>
        <dbReference type="EMBL" id="GFH05923.1"/>
    </source>
</evidence>
<dbReference type="PANTHER" id="PTHR39156:SF1">
    <property type="entry name" value="RIBONUCLEASE M5"/>
    <property type="match status" value="1"/>
</dbReference>
<keyword evidence="3" id="KW-1185">Reference proteome</keyword>
<name>A0A699Y786_HAELA</name>
<dbReference type="PANTHER" id="PTHR39156">
    <property type="entry name" value="RIBONUCLEASE M5"/>
    <property type="match status" value="1"/>
</dbReference>
<sequence length="176" mass="18841">MIKSQLAVGDLDKLRRWPHGLVVLTDPDQPGRMLRMYLDDVLGQQGMPLVHAFLPASLAVSTTANSRHDIGSIGVENASSAAILASLQAASPSYPATRKEFSAQELQERGFVNSFDAKQTNGAKLRRRLLCAALGIDDCTGGSLITTCNRYFSRAQLEAAIDQVGQQVAAMGALTP</sequence>
<reference evidence="2 3" key="1">
    <citation type="submission" date="2020-02" db="EMBL/GenBank/DDBJ databases">
        <title>Draft genome sequence of Haematococcus lacustris strain NIES-144.</title>
        <authorList>
            <person name="Morimoto D."/>
            <person name="Nakagawa S."/>
            <person name="Yoshida T."/>
            <person name="Sawayama S."/>
        </authorList>
    </citation>
    <scope>NUCLEOTIDE SEQUENCE [LARGE SCALE GENOMIC DNA]</scope>
    <source>
        <strain evidence="2 3">NIES-144</strain>
    </source>
</reference>
<protein>
    <submittedName>
        <fullName evidence="2">DUF4093 domain-containing protein</fullName>
    </submittedName>
</protein>
<comment type="caution">
    <text evidence="2">The sequence shown here is derived from an EMBL/GenBank/DDBJ whole genome shotgun (WGS) entry which is preliminary data.</text>
</comment>
<dbReference type="SUPFAM" id="SSF110455">
    <property type="entry name" value="Toprim domain"/>
    <property type="match status" value="1"/>
</dbReference>
<feature type="domain" description="Ribonuclease M5 C-terminal" evidence="1">
    <location>
        <begin position="72"/>
        <end position="161"/>
    </location>
</feature>
<gene>
    <name evidence="2" type="ORF">HaLaN_00467</name>
</gene>